<dbReference type="EMBL" id="BAABGA010000054">
    <property type="protein sequence ID" value="GAA4461116.1"/>
    <property type="molecule type" value="Genomic_DNA"/>
</dbReference>
<gene>
    <name evidence="1" type="ORF">GCM10023156_43110</name>
</gene>
<proteinExistence type="predicted"/>
<accession>A0ABP8N8N5</accession>
<reference evidence="2" key="1">
    <citation type="journal article" date="2019" name="Int. J. Syst. Evol. Microbiol.">
        <title>The Global Catalogue of Microorganisms (GCM) 10K type strain sequencing project: providing services to taxonomists for standard genome sequencing and annotation.</title>
        <authorList>
            <consortium name="The Broad Institute Genomics Platform"/>
            <consortium name="The Broad Institute Genome Sequencing Center for Infectious Disease"/>
            <person name="Wu L."/>
            <person name="Ma J."/>
        </authorList>
    </citation>
    <scope>NUCLEOTIDE SEQUENCE [LARGE SCALE GENOMIC DNA]</scope>
    <source>
        <strain evidence="2">JCM 17759</strain>
    </source>
</reference>
<protein>
    <submittedName>
        <fullName evidence="1">Uncharacterized protein</fullName>
    </submittedName>
</protein>
<organism evidence="1 2">
    <name type="scientific">Novipirellula rosea</name>
    <dbReference type="NCBI Taxonomy" id="1031540"/>
    <lineage>
        <taxon>Bacteria</taxon>
        <taxon>Pseudomonadati</taxon>
        <taxon>Planctomycetota</taxon>
        <taxon>Planctomycetia</taxon>
        <taxon>Pirellulales</taxon>
        <taxon>Pirellulaceae</taxon>
        <taxon>Novipirellula</taxon>
    </lineage>
</organism>
<dbReference type="Proteomes" id="UP001500840">
    <property type="component" value="Unassembled WGS sequence"/>
</dbReference>
<comment type="caution">
    <text evidence="1">The sequence shown here is derived from an EMBL/GenBank/DDBJ whole genome shotgun (WGS) entry which is preliminary data.</text>
</comment>
<keyword evidence="2" id="KW-1185">Reference proteome</keyword>
<name>A0ABP8N8N5_9BACT</name>
<sequence length="69" mass="7205">MAIIGNGLVGPRPTRFGPCAFTDTKCTHIAGQVRLDFAAGIVARCANQLDLPAPLVANTARLGKDPEES</sequence>
<evidence type="ECO:0000313" key="2">
    <source>
        <dbReference type="Proteomes" id="UP001500840"/>
    </source>
</evidence>
<evidence type="ECO:0000313" key="1">
    <source>
        <dbReference type="EMBL" id="GAA4461116.1"/>
    </source>
</evidence>